<dbReference type="SUPFAM" id="SSF52540">
    <property type="entry name" value="P-loop containing nucleoside triphosphate hydrolases"/>
    <property type="match status" value="1"/>
</dbReference>
<gene>
    <name evidence="9" type="ORF">OCV66_10095</name>
</gene>
<reference evidence="9 10" key="1">
    <citation type="journal article" date="2021" name="ISME Commun">
        <title>Automated analysis of genomic sequences facilitates high-throughput and comprehensive description of bacteria.</title>
        <authorList>
            <person name="Hitch T.C.A."/>
        </authorList>
    </citation>
    <scope>NUCLEOTIDE SEQUENCE [LARGE SCALE GENOMIC DNA]</scope>
    <source>
        <strain evidence="9 10">Sanger_34</strain>
    </source>
</reference>
<dbReference type="Proteomes" id="UP001652397">
    <property type="component" value="Unassembled WGS sequence"/>
</dbReference>
<evidence type="ECO:0000313" key="9">
    <source>
        <dbReference type="EMBL" id="MCU6789434.1"/>
    </source>
</evidence>
<evidence type="ECO:0000256" key="2">
    <source>
        <dbReference type="ARBA" id="ARBA00008806"/>
    </source>
</evidence>
<feature type="region of interest" description="Disordered" evidence="7">
    <location>
        <begin position="598"/>
        <end position="696"/>
    </location>
</feature>
<dbReference type="Pfam" id="PF02534">
    <property type="entry name" value="T4SS-DNA_transf"/>
    <property type="match status" value="1"/>
</dbReference>
<evidence type="ECO:0000256" key="3">
    <source>
        <dbReference type="ARBA" id="ARBA00022475"/>
    </source>
</evidence>
<evidence type="ECO:0000256" key="7">
    <source>
        <dbReference type="SAM" id="MobiDB-lite"/>
    </source>
</evidence>
<evidence type="ECO:0000256" key="8">
    <source>
        <dbReference type="SAM" id="Phobius"/>
    </source>
</evidence>
<keyword evidence="10" id="KW-1185">Reference proteome</keyword>
<organism evidence="9 10">
    <name type="scientific">Agathobaculum ammoniilyticum</name>
    <dbReference type="NCBI Taxonomy" id="2981778"/>
    <lineage>
        <taxon>Bacteria</taxon>
        <taxon>Bacillati</taxon>
        <taxon>Bacillota</taxon>
        <taxon>Clostridia</taxon>
        <taxon>Eubacteriales</taxon>
        <taxon>Butyricicoccaceae</taxon>
        <taxon>Agathobaculum</taxon>
    </lineage>
</organism>
<evidence type="ECO:0000256" key="1">
    <source>
        <dbReference type="ARBA" id="ARBA00004651"/>
    </source>
</evidence>
<comment type="similarity">
    <text evidence="2">Belongs to the VirD4/TraG family.</text>
</comment>
<feature type="compositionally biased region" description="Basic and acidic residues" evidence="7">
    <location>
        <begin position="608"/>
        <end position="625"/>
    </location>
</feature>
<keyword evidence="3" id="KW-1003">Cell membrane</keyword>
<dbReference type="CDD" id="cd01127">
    <property type="entry name" value="TrwB_TraG_TraD_VirD4"/>
    <property type="match status" value="1"/>
</dbReference>
<name>A0ABT2U492_9FIRM</name>
<dbReference type="EMBL" id="JAOQJE010000008">
    <property type="protein sequence ID" value="MCU6789434.1"/>
    <property type="molecule type" value="Genomic_DNA"/>
</dbReference>
<feature type="compositionally biased region" description="Acidic residues" evidence="7">
    <location>
        <begin position="687"/>
        <end position="696"/>
    </location>
</feature>
<accession>A0ABT2U492</accession>
<proteinExistence type="inferred from homology"/>
<dbReference type="InterPro" id="IPR051539">
    <property type="entry name" value="T4SS-coupling_protein"/>
</dbReference>
<dbReference type="InterPro" id="IPR003688">
    <property type="entry name" value="TraG/VirD4"/>
</dbReference>
<dbReference type="PANTHER" id="PTHR37937">
    <property type="entry name" value="CONJUGATIVE TRANSFER: DNA TRANSPORT"/>
    <property type="match status" value="1"/>
</dbReference>
<comment type="caution">
    <text evidence="9">The sequence shown here is derived from an EMBL/GenBank/DDBJ whole genome shotgun (WGS) entry which is preliminary data.</text>
</comment>
<evidence type="ECO:0000256" key="4">
    <source>
        <dbReference type="ARBA" id="ARBA00022692"/>
    </source>
</evidence>
<feature type="compositionally biased region" description="Acidic residues" evidence="7">
    <location>
        <begin position="651"/>
        <end position="661"/>
    </location>
</feature>
<dbReference type="InterPro" id="IPR027417">
    <property type="entry name" value="P-loop_NTPase"/>
</dbReference>
<comment type="subcellular location">
    <subcellularLocation>
        <location evidence="1">Cell membrane</location>
        <topology evidence="1">Multi-pass membrane protein</topology>
    </subcellularLocation>
</comment>
<keyword evidence="4 8" id="KW-0812">Transmembrane</keyword>
<protein>
    <submittedName>
        <fullName evidence="9">Type IV secretory system conjugative DNA transfer family protein</fullName>
    </submittedName>
</protein>
<dbReference type="NCBIfam" id="NF045973">
    <property type="entry name" value="conju_CD1115"/>
    <property type="match status" value="1"/>
</dbReference>
<dbReference type="PANTHER" id="PTHR37937:SF1">
    <property type="entry name" value="CONJUGATIVE TRANSFER: DNA TRANSPORT"/>
    <property type="match status" value="1"/>
</dbReference>
<feature type="compositionally biased region" description="Low complexity" evidence="7">
    <location>
        <begin position="641"/>
        <end position="650"/>
    </location>
</feature>
<dbReference type="RefSeq" id="WP_147574225.1">
    <property type="nucleotide sequence ID" value="NZ_JAOQJE010000008.1"/>
</dbReference>
<evidence type="ECO:0000313" key="10">
    <source>
        <dbReference type="Proteomes" id="UP001652397"/>
    </source>
</evidence>
<evidence type="ECO:0000256" key="5">
    <source>
        <dbReference type="ARBA" id="ARBA00022989"/>
    </source>
</evidence>
<keyword evidence="5 8" id="KW-1133">Transmembrane helix</keyword>
<feature type="transmembrane region" description="Helical" evidence="8">
    <location>
        <begin position="74"/>
        <end position="99"/>
    </location>
</feature>
<keyword evidence="6 8" id="KW-0472">Membrane</keyword>
<dbReference type="Gene3D" id="3.40.50.300">
    <property type="entry name" value="P-loop containing nucleotide triphosphate hydrolases"/>
    <property type="match status" value="2"/>
</dbReference>
<sequence>MRRLSEQIARLEERVLKKTKRWRDRHPGSGKLYAALGVVIWYFYGMLVNSVRLGVCQSFDADSGITDIWTVNPFLNLIAPFTPTGIFVTASLVTLACLLTRKGYNWIAGYHPVKDRRGFDILPDGTHGSSRFMMREEMERVLDVGRLDSLSGTVYGKHKDDPLDSDAYADYVASSKKAGLAGSLLVVGAPGTGKSWGFVRPFVFQCVKRRESIVLTDPKNELYESMAGYLTDQGYEVRVFNLLDMEHSDRWDPIGEADHDPRLIPVIASTIIANTSSEKEANDFWSKAELNLLTALLYYVQQDTDAAGRPKPLSERRLGRVLGLLSEDGLKQIDETIKRLPAGHPAKGPYGLFLNAKENLRGNIVIGLGNRLNVFHDALVDSLTSDSTIDLTLPGQKPCAYFCILSAQDSTYTFLSSLFFTMLFSRLEAYARKETKDGKLPVRVNFLLDEFPSIGRLGDFKRSIAFTRSFGMSCQVLVQSISQLADMYPRHEWEEMAACCDAAICLGVNDLTSAKFISEKCGMTTIRVTNNQQPQTPLFSPLQNNIRPYSMTRSNTQRALMQPDEVLRLGNDRCIVLLRGQYPMLLHKITPPEFTDYGKLRPASIHDYPPDRPDGAAGGENKKQPAPDAGSAVPPPELPAEPKSPYSDLLQPDDPDQEDDMPDHTTFIPTDDQIDQYQQELDRNNELDNESEDAAL</sequence>
<evidence type="ECO:0000256" key="6">
    <source>
        <dbReference type="ARBA" id="ARBA00023136"/>
    </source>
</evidence>
<feature type="transmembrane region" description="Helical" evidence="8">
    <location>
        <begin position="32"/>
        <end position="54"/>
    </location>
</feature>